<evidence type="ECO:0000313" key="1">
    <source>
        <dbReference type="EMBL" id="TFK64275.1"/>
    </source>
</evidence>
<gene>
    <name evidence="1" type="ORF">BDN72DRAFT_963331</name>
</gene>
<organism evidence="1 2">
    <name type="scientific">Pluteus cervinus</name>
    <dbReference type="NCBI Taxonomy" id="181527"/>
    <lineage>
        <taxon>Eukaryota</taxon>
        <taxon>Fungi</taxon>
        <taxon>Dikarya</taxon>
        <taxon>Basidiomycota</taxon>
        <taxon>Agaricomycotina</taxon>
        <taxon>Agaricomycetes</taxon>
        <taxon>Agaricomycetidae</taxon>
        <taxon>Agaricales</taxon>
        <taxon>Pluteineae</taxon>
        <taxon>Pluteaceae</taxon>
        <taxon>Pluteus</taxon>
    </lineage>
</organism>
<dbReference type="EMBL" id="ML208482">
    <property type="protein sequence ID" value="TFK64275.1"/>
    <property type="molecule type" value="Genomic_DNA"/>
</dbReference>
<accession>A0ACD3AF51</accession>
<proteinExistence type="predicted"/>
<name>A0ACD3AF51_9AGAR</name>
<sequence>MPVQLIPELFDQIFAEVDEYKDLSNLSLVCGAFKALIIPNHLHYRTITTSSSIPRVYAHLAQRPHLAERIRTFHFTSSMPRCPTKLIDSPNLEEAGHVEDPQTTAQNLAKAITSMTRLESFWWYRDSDWVDPIVESAYEPLIFRALSTRMSLVDLCLESNSGSLYTHGTAKSQSDPADWVWQLPNLKTLVLEGINWESPPNTHMLRFLQSAPAIEVLEIPGNTFIDDHNISLPHLRRLELSSSPPEVGANICQFLQNHPTIEDLTWYSGPLFLSLGVGFLPNLKSLKGIQHVINAMEEHYQRSESRSQWKLELIQVGSRVKDLNALQCIDRTTLRKFSSDVAEPVGQLLEMGRLFLNLVDVQVSIYMDETGPTMISPPPLKAWLRLLPQFQNLETFFDKGPYKVIPADSEELRDTILQLAALCPRLNKIKSFLCESGGIYTTIHFKCAPVPLEVSGEDGRWASGGFFSYEITRLDKLEVLHTSTVEKISRDHSG</sequence>
<evidence type="ECO:0000313" key="2">
    <source>
        <dbReference type="Proteomes" id="UP000308600"/>
    </source>
</evidence>
<protein>
    <submittedName>
        <fullName evidence="1">Uncharacterized protein</fullName>
    </submittedName>
</protein>
<dbReference type="Proteomes" id="UP000308600">
    <property type="component" value="Unassembled WGS sequence"/>
</dbReference>
<keyword evidence="2" id="KW-1185">Reference proteome</keyword>
<reference evidence="1 2" key="1">
    <citation type="journal article" date="2019" name="Nat. Ecol. Evol.">
        <title>Megaphylogeny resolves global patterns of mushroom evolution.</title>
        <authorList>
            <person name="Varga T."/>
            <person name="Krizsan K."/>
            <person name="Foldi C."/>
            <person name="Dima B."/>
            <person name="Sanchez-Garcia M."/>
            <person name="Sanchez-Ramirez S."/>
            <person name="Szollosi G.J."/>
            <person name="Szarkandi J.G."/>
            <person name="Papp V."/>
            <person name="Albert L."/>
            <person name="Andreopoulos W."/>
            <person name="Angelini C."/>
            <person name="Antonin V."/>
            <person name="Barry K.W."/>
            <person name="Bougher N.L."/>
            <person name="Buchanan P."/>
            <person name="Buyck B."/>
            <person name="Bense V."/>
            <person name="Catcheside P."/>
            <person name="Chovatia M."/>
            <person name="Cooper J."/>
            <person name="Damon W."/>
            <person name="Desjardin D."/>
            <person name="Finy P."/>
            <person name="Geml J."/>
            <person name="Haridas S."/>
            <person name="Hughes K."/>
            <person name="Justo A."/>
            <person name="Karasinski D."/>
            <person name="Kautmanova I."/>
            <person name="Kiss B."/>
            <person name="Kocsube S."/>
            <person name="Kotiranta H."/>
            <person name="LaButti K.M."/>
            <person name="Lechner B.E."/>
            <person name="Liimatainen K."/>
            <person name="Lipzen A."/>
            <person name="Lukacs Z."/>
            <person name="Mihaltcheva S."/>
            <person name="Morgado L.N."/>
            <person name="Niskanen T."/>
            <person name="Noordeloos M.E."/>
            <person name="Ohm R.A."/>
            <person name="Ortiz-Santana B."/>
            <person name="Ovrebo C."/>
            <person name="Racz N."/>
            <person name="Riley R."/>
            <person name="Savchenko A."/>
            <person name="Shiryaev A."/>
            <person name="Soop K."/>
            <person name="Spirin V."/>
            <person name="Szebenyi C."/>
            <person name="Tomsovsky M."/>
            <person name="Tulloss R.E."/>
            <person name="Uehling J."/>
            <person name="Grigoriev I.V."/>
            <person name="Vagvolgyi C."/>
            <person name="Papp T."/>
            <person name="Martin F.M."/>
            <person name="Miettinen O."/>
            <person name="Hibbett D.S."/>
            <person name="Nagy L.G."/>
        </authorList>
    </citation>
    <scope>NUCLEOTIDE SEQUENCE [LARGE SCALE GENOMIC DNA]</scope>
    <source>
        <strain evidence="1 2">NL-1719</strain>
    </source>
</reference>